<keyword evidence="2" id="KW-1185">Reference proteome</keyword>
<dbReference type="AlphaFoldDB" id="A0A8J3XJH7"/>
<reference evidence="1 2" key="1">
    <citation type="submission" date="2021-01" db="EMBL/GenBank/DDBJ databases">
        <title>Whole genome shotgun sequence of Planotetraspora phitsanulokensis NBRC 104273.</title>
        <authorList>
            <person name="Komaki H."/>
            <person name="Tamura T."/>
        </authorList>
    </citation>
    <scope>NUCLEOTIDE SEQUENCE [LARGE SCALE GENOMIC DNA]</scope>
    <source>
        <strain evidence="1 2">NBRC 104273</strain>
    </source>
</reference>
<sequence length="116" mass="12794">MREQIVADDGFDELQIGPLDRLRPLHVELLLGGEPHQVPGDDVLDTRDGLGVRRRHDQFEVVSRRCEHARALGEGEGPPAIAGELSRHLVAHVRDELLDVARRAGGGDMCRGDGHR</sequence>
<evidence type="ECO:0000313" key="2">
    <source>
        <dbReference type="Proteomes" id="UP000622547"/>
    </source>
</evidence>
<dbReference type="EMBL" id="BOOP01000038">
    <property type="protein sequence ID" value="GII42021.1"/>
    <property type="molecule type" value="Genomic_DNA"/>
</dbReference>
<proteinExistence type="predicted"/>
<comment type="caution">
    <text evidence="1">The sequence shown here is derived from an EMBL/GenBank/DDBJ whole genome shotgun (WGS) entry which is preliminary data.</text>
</comment>
<evidence type="ECO:0000313" key="1">
    <source>
        <dbReference type="EMBL" id="GII42021.1"/>
    </source>
</evidence>
<accession>A0A8J3XJH7</accession>
<name>A0A8J3XJH7_9ACTN</name>
<dbReference type="Proteomes" id="UP000622547">
    <property type="component" value="Unassembled WGS sequence"/>
</dbReference>
<protein>
    <submittedName>
        <fullName evidence="1">Uncharacterized protein</fullName>
    </submittedName>
</protein>
<gene>
    <name evidence="1" type="ORF">Pph01_70240</name>
</gene>
<organism evidence="1 2">
    <name type="scientific">Planotetraspora phitsanulokensis</name>
    <dbReference type="NCBI Taxonomy" id="575192"/>
    <lineage>
        <taxon>Bacteria</taxon>
        <taxon>Bacillati</taxon>
        <taxon>Actinomycetota</taxon>
        <taxon>Actinomycetes</taxon>
        <taxon>Streptosporangiales</taxon>
        <taxon>Streptosporangiaceae</taxon>
        <taxon>Planotetraspora</taxon>
    </lineage>
</organism>